<feature type="transmembrane region" description="Helical" evidence="1">
    <location>
        <begin position="137"/>
        <end position="160"/>
    </location>
</feature>
<dbReference type="AlphaFoldDB" id="A0A3A9KAD6"/>
<keyword evidence="1" id="KW-0812">Transmembrane</keyword>
<sequence>MAPVKNKNRPPTFLILITFLSYMGILFYVTFFAWNYGSSFGPAGPGGRNYNLDPFLSIYRIAVFSDNWGAPFRILVGNVLLFIPFGFLFPFVIHRIKKSKQATSFFLTIFLAMLLSIFIEVSQFLFTFRVANIDDVILNTLGGIIGATCYRVGVIIKLNFKNNIR</sequence>
<feature type="transmembrane region" description="Helical" evidence="1">
    <location>
        <begin position="12"/>
        <end position="34"/>
    </location>
</feature>
<reference evidence="3 4" key="1">
    <citation type="submission" date="2017-10" db="EMBL/GenBank/DDBJ databases">
        <title>Bacillus sp. nov., a halophilic bacterium isolated from a Keqin Lake.</title>
        <authorList>
            <person name="Wang H."/>
        </authorList>
    </citation>
    <scope>NUCLEOTIDE SEQUENCE [LARGE SCALE GENOMIC DNA]</scope>
    <source>
        <strain evidence="3 4">KCTC 13187</strain>
    </source>
</reference>
<feature type="domain" description="VanZ-like" evidence="2">
    <location>
        <begin position="19"/>
        <end position="152"/>
    </location>
</feature>
<evidence type="ECO:0000313" key="4">
    <source>
        <dbReference type="Proteomes" id="UP000281498"/>
    </source>
</evidence>
<proteinExistence type="predicted"/>
<dbReference type="Proteomes" id="UP000281498">
    <property type="component" value="Unassembled WGS sequence"/>
</dbReference>
<dbReference type="InterPro" id="IPR006976">
    <property type="entry name" value="VanZ-like"/>
</dbReference>
<keyword evidence="1" id="KW-0472">Membrane</keyword>
<dbReference type="Pfam" id="PF04892">
    <property type="entry name" value="VanZ"/>
    <property type="match status" value="1"/>
</dbReference>
<gene>
    <name evidence="3" type="ORF">CR203_03815</name>
</gene>
<dbReference type="InterPro" id="IPR053150">
    <property type="entry name" value="Teicoplanin_resist-assoc"/>
</dbReference>
<evidence type="ECO:0000259" key="2">
    <source>
        <dbReference type="Pfam" id="PF04892"/>
    </source>
</evidence>
<dbReference type="EMBL" id="PDOE01000001">
    <property type="protein sequence ID" value="RKL69169.1"/>
    <property type="molecule type" value="Genomic_DNA"/>
</dbReference>
<organism evidence="3 4">
    <name type="scientific">Salipaludibacillus neizhouensis</name>
    <dbReference type="NCBI Taxonomy" id="885475"/>
    <lineage>
        <taxon>Bacteria</taxon>
        <taxon>Bacillati</taxon>
        <taxon>Bacillota</taxon>
        <taxon>Bacilli</taxon>
        <taxon>Bacillales</taxon>
        <taxon>Bacillaceae</taxon>
    </lineage>
</organism>
<evidence type="ECO:0000256" key="1">
    <source>
        <dbReference type="SAM" id="Phobius"/>
    </source>
</evidence>
<accession>A0A3A9KAD6</accession>
<keyword evidence="1" id="KW-1133">Transmembrane helix</keyword>
<keyword evidence="4" id="KW-1185">Reference proteome</keyword>
<feature type="transmembrane region" description="Helical" evidence="1">
    <location>
        <begin position="105"/>
        <end position="125"/>
    </location>
</feature>
<evidence type="ECO:0000313" key="3">
    <source>
        <dbReference type="EMBL" id="RKL69169.1"/>
    </source>
</evidence>
<protein>
    <submittedName>
        <fullName evidence="3">VanZ family protein</fullName>
    </submittedName>
</protein>
<dbReference type="RefSeq" id="WP_110936192.1">
    <property type="nucleotide sequence ID" value="NZ_KZ614146.1"/>
</dbReference>
<feature type="transmembrane region" description="Helical" evidence="1">
    <location>
        <begin position="74"/>
        <end position="93"/>
    </location>
</feature>
<dbReference type="OrthoDB" id="4822551at2"/>
<dbReference type="PANTHER" id="PTHR36834">
    <property type="entry name" value="MEMBRANE PROTEIN-RELATED"/>
    <property type="match status" value="1"/>
</dbReference>
<dbReference type="PANTHER" id="PTHR36834:SF1">
    <property type="entry name" value="INTEGRAL MEMBRANE PROTEIN"/>
    <property type="match status" value="1"/>
</dbReference>
<comment type="caution">
    <text evidence="3">The sequence shown here is derived from an EMBL/GenBank/DDBJ whole genome shotgun (WGS) entry which is preliminary data.</text>
</comment>
<name>A0A3A9KAD6_9BACI</name>